<dbReference type="OrthoDB" id="1442826at2"/>
<proteinExistence type="predicted"/>
<dbReference type="AlphaFoldDB" id="G2PQB8"/>
<gene>
    <name evidence="2" type="ordered locus">Murru_2588</name>
</gene>
<sequence>MEDVNYIKHLNGIFGQFSKDSRLNPTHVSLYVALFQLWNTNYFKPEFFINRDEVMQYAKIGSKSTYHRCIKELDHWNYIVYTPSHNPFKGSRIKMFDFGTTPGQAVDPSRTNIGTSNGQAVVPINKHIQTIENQKNNNKQANFKNLEFDGLENGSKQKGSVPYRDNLKTKKHKDYNQPL</sequence>
<reference evidence="3" key="1">
    <citation type="submission" date="2011-08" db="EMBL/GenBank/DDBJ databases">
        <title>The complete genome of Muricauda ruestringensis DSM 13258.</title>
        <authorList>
            <person name="Lucas S."/>
            <person name="Han J."/>
            <person name="Lapidus A."/>
            <person name="Bruce D."/>
            <person name="Goodwin L."/>
            <person name="Pitluck S."/>
            <person name="Peters L."/>
            <person name="Kyrpides N."/>
            <person name="Mavromatis K."/>
            <person name="Ivanova N."/>
            <person name="Ovchinnikova G."/>
            <person name="Teshima H."/>
            <person name="Detter J.C."/>
            <person name="Tapia R."/>
            <person name="Han C."/>
            <person name="Land M."/>
            <person name="Hauser L."/>
            <person name="Markowitz V."/>
            <person name="Cheng J.-F."/>
            <person name="Hugenholtz P."/>
            <person name="Woyke T."/>
            <person name="Wu D."/>
            <person name="Spring S."/>
            <person name="Schroeder M."/>
            <person name="Brambilla E."/>
            <person name="Klenk H.-P."/>
            <person name="Eisen J.A."/>
        </authorList>
    </citation>
    <scope>NUCLEOTIDE SEQUENCE [LARGE SCALE GENOMIC DNA]</scope>
    <source>
        <strain evidence="3">DSM 13258 / LMG 19739 / B1</strain>
    </source>
</reference>
<protein>
    <submittedName>
        <fullName evidence="2">Uncharacterized protein</fullName>
    </submittedName>
</protein>
<dbReference type="EMBL" id="CP002999">
    <property type="protein sequence ID" value="AEM71624.1"/>
    <property type="molecule type" value="Genomic_DNA"/>
</dbReference>
<dbReference type="Proteomes" id="UP000008908">
    <property type="component" value="Chromosome"/>
</dbReference>
<dbReference type="KEGG" id="mrs:Murru_2588"/>
<evidence type="ECO:0000313" key="3">
    <source>
        <dbReference type="Proteomes" id="UP000008908"/>
    </source>
</evidence>
<accession>G2PQB8</accession>
<dbReference type="eggNOG" id="ENOG502Z7WP">
    <property type="taxonomic scope" value="Bacteria"/>
</dbReference>
<evidence type="ECO:0000313" key="2">
    <source>
        <dbReference type="EMBL" id="AEM71624.1"/>
    </source>
</evidence>
<reference evidence="2 3" key="2">
    <citation type="journal article" date="2012" name="Stand. Genomic Sci.">
        <title>Complete genome sequence of the facultatively anaerobic, appendaged bacterium Muricauda ruestringensis type strain (B1(T)).</title>
        <authorList>
            <person name="Huntemann M."/>
            <person name="Teshima H."/>
            <person name="Lapidus A."/>
            <person name="Nolan M."/>
            <person name="Lucas S."/>
            <person name="Hammon N."/>
            <person name="Deshpande S."/>
            <person name="Cheng J.F."/>
            <person name="Tapia R."/>
            <person name="Goodwin L.A."/>
            <person name="Pitluck S."/>
            <person name="Liolios K."/>
            <person name="Pagani I."/>
            <person name="Ivanova N."/>
            <person name="Mavromatis K."/>
            <person name="Mikhailova N."/>
            <person name="Pati A."/>
            <person name="Chen A."/>
            <person name="Palaniappan K."/>
            <person name="Land M."/>
            <person name="Hauser L."/>
            <person name="Pan C."/>
            <person name="Brambilla E.M."/>
            <person name="Rohde M."/>
            <person name="Spring S."/>
            <person name="Goker M."/>
            <person name="Detter J.C."/>
            <person name="Bristow J."/>
            <person name="Eisen J.A."/>
            <person name="Markowitz V."/>
            <person name="Hugenholtz P."/>
            <person name="Kyrpides N.C."/>
            <person name="Klenk H.P."/>
            <person name="Woyke T."/>
        </authorList>
    </citation>
    <scope>NUCLEOTIDE SEQUENCE [LARGE SCALE GENOMIC DNA]</scope>
    <source>
        <strain evidence="3">DSM 13258 / LMG 19739 / B1</strain>
    </source>
</reference>
<dbReference type="STRING" id="886377.Murru_2588"/>
<dbReference type="HOGENOM" id="CLU_090961_0_0_10"/>
<name>G2PQB8_ALLRU</name>
<keyword evidence="3" id="KW-1185">Reference proteome</keyword>
<organism evidence="2 3">
    <name type="scientific">Allomuricauda ruestringensis (strain DSM 13258 / CIP 107369 / LMG 19739 / B1)</name>
    <name type="common">Muricauda ruestringensis</name>
    <dbReference type="NCBI Taxonomy" id="886377"/>
    <lineage>
        <taxon>Bacteria</taxon>
        <taxon>Pseudomonadati</taxon>
        <taxon>Bacteroidota</taxon>
        <taxon>Flavobacteriia</taxon>
        <taxon>Flavobacteriales</taxon>
        <taxon>Flavobacteriaceae</taxon>
        <taxon>Flagellimonas</taxon>
    </lineage>
</organism>
<evidence type="ECO:0000256" key="1">
    <source>
        <dbReference type="SAM" id="MobiDB-lite"/>
    </source>
</evidence>
<feature type="region of interest" description="Disordered" evidence="1">
    <location>
        <begin position="150"/>
        <end position="179"/>
    </location>
</feature>
<dbReference type="RefSeq" id="WP_014033905.1">
    <property type="nucleotide sequence ID" value="NC_015945.1"/>
</dbReference>